<dbReference type="EMBL" id="CADEBD010000344">
    <property type="protein sequence ID" value="CAB3248991.1"/>
    <property type="molecule type" value="Genomic_DNA"/>
</dbReference>
<evidence type="ECO:0000313" key="13">
    <source>
        <dbReference type="Proteomes" id="UP000494256"/>
    </source>
</evidence>
<dbReference type="FunFam" id="3.50.50.60:FF:000138">
    <property type="entry name" value="Flavin-containing monooxygenase"/>
    <property type="match status" value="1"/>
</dbReference>
<dbReference type="InterPro" id="IPR050346">
    <property type="entry name" value="FMO-like"/>
</dbReference>
<evidence type="ECO:0000256" key="3">
    <source>
        <dbReference type="ARBA" id="ARBA00022630"/>
    </source>
</evidence>
<dbReference type="PRINTS" id="PR00370">
    <property type="entry name" value="FMOXYGENASE"/>
</dbReference>
<dbReference type="AlphaFoldDB" id="A0A8S1AB26"/>
<dbReference type="EMBL" id="CADEBC010000525">
    <property type="protein sequence ID" value="CAB3246002.1"/>
    <property type="molecule type" value="Genomic_DNA"/>
</dbReference>
<protein>
    <recommendedName>
        <fullName evidence="8">Flavin-containing monooxygenase</fullName>
        <ecNumber evidence="8">1.-.-.-</ecNumber>
    </recommendedName>
</protein>
<feature type="signal peptide" evidence="9">
    <location>
        <begin position="1"/>
        <end position="18"/>
    </location>
</feature>
<dbReference type="SUPFAM" id="SSF51905">
    <property type="entry name" value="FAD/NAD(P)-binding domain"/>
    <property type="match status" value="2"/>
</dbReference>
<dbReference type="GO" id="GO:0050661">
    <property type="term" value="F:NADP binding"/>
    <property type="evidence" value="ECO:0007669"/>
    <property type="project" value="InterPro"/>
</dbReference>
<comment type="cofactor">
    <cofactor evidence="1 8">
        <name>FAD</name>
        <dbReference type="ChEBI" id="CHEBI:57692"/>
    </cofactor>
</comment>
<evidence type="ECO:0000256" key="7">
    <source>
        <dbReference type="ARBA" id="ARBA00023033"/>
    </source>
</evidence>
<evidence type="ECO:0000256" key="5">
    <source>
        <dbReference type="ARBA" id="ARBA00022857"/>
    </source>
</evidence>
<evidence type="ECO:0000256" key="1">
    <source>
        <dbReference type="ARBA" id="ARBA00001974"/>
    </source>
</evidence>
<evidence type="ECO:0000256" key="6">
    <source>
        <dbReference type="ARBA" id="ARBA00023002"/>
    </source>
</evidence>
<dbReference type="Proteomes" id="UP000494106">
    <property type="component" value="Unassembled WGS sequence"/>
</dbReference>
<organism evidence="10 12">
    <name type="scientific">Arctia plantaginis</name>
    <name type="common">Wood tiger moth</name>
    <name type="synonym">Phalaena plantaginis</name>
    <dbReference type="NCBI Taxonomy" id="874455"/>
    <lineage>
        <taxon>Eukaryota</taxon>
        <taxon>Metazoa</taxon>
        <taxon>Ecdysozoa</taxon>
        <taxon>Arthropoda</taxon>
        <taxon>Hexapoda</taxon>
        <taxon>Insecta</taxon>
        <taxon>Pterygota</taxon>
        <taxon>Neoptera</taxon>
        <taxon>Endopterygota</taxon>
        <taxon>Lepidoptera</taxon>
        <taxon>Glossata</taxon>
        <taxon>Ditrysia</taxon>
        <taxon>Noctuoidea</taxon>
        <taxon>Erebidae</taxon>
        <taxon>Arctiinae</taxon>
        <taxon>Arctia</taxon>
    </lineage>
</organism>
<dbReference type="GO" id="GO:0004499">
    <property type="term" value="F:N,N-dimethylaniline monooxygenase activity"/>
    <property type="evidence" value="ECO:0007669"/>
    <property type="project" value="InterPro"/>
</dbReference>
<dbReference type="InterPro" id="IPR036188">
    <property type="entry name" value="FAD/NAD-bd_sf"/>
</dbReference>
<comment type="similarity">
    <text evidence="2 8">Belongs to the FMO family.</text>
</comment>
<dbReference type="Pfam" id="PF00743">
    <property type="entry name" value="FMO-like"/>
    <property type="match status" value="2"/>
</dbReference>
<keyword evidence="3 8" id="KW-0285">Flavoprotein</keyword>
<evidence type="ECO:0000313" key="12">
    <source>
        <dbReference type="Proteomes" id="UP000494106"/>
    </source>
</evidence>
<dbReference type="OrthoDB" id="66881at2759"/>
<evidence type="ECO:0000256" key="9">
    <source>
        <dbReference type="SAM" id="SignalP"/>
    </source>
</evidence>
<keyword evidence="6 8" id="KW-0560">Oxidoreductase</keyword>
<dbReference type="InterPro" id="IPR000960">
    <property type="entry name" value="Flavin_mOase"/>
</dbReference>
<dbReference type="PANTHER" id="PTHR23023">
    <property type="entry name" value="DIMETHYLANILINE MONOOXYGENASE"/>
    <property type="match status" value="1"/>
</dbReference>
<keyword evidence="12" id="KW-1185">Reference proteome</keyword>
<gene>
    <name evidence="10" type="ORF">APLA_LOCUS10689</name>
    <name evidence="11" type="ORF">APLA_LOCUS12625</name>
</gene>
<evidence type="ECO:0000256" key="2">
    <source>
        <dbReference type="ARBA" id="ARBA00009183"/>
    </source>
</evidence>
<accession>A0A8S1AB26</accession>
<name>A0A8S1AB26_ARCPL</name>
<evidence type="ECO:0000313" key="10">
    <source>
        <dbReference type="EMBL" id="CAB3246002.1"/>
    </source>
</evidence>
<keyword evidence="4 8" id="KW-0274">FAD</keyword>
<dbReference type="EC" id="1.-.-.-" evidence="8"/>
<keyword evidence="9" id="KW-0732">Signal</keyword>
<feature type="chain" id="PRO_5036273046" description="Flavin-containing monooxygenase" evidence="9">
    <location>
        <begin position="19"/>
        <end position="443"/>
    </location>
</feature>
<evidence type="ECO:0000256" key="8">
    <source>
        <dbReference type="RuleBase" id="RU361177"/>
    </source>
</evidence>
<evidence type="ECO:0000256" key="4">
    <source>
        <dbReference type="ARBA" id="ARBA00022827"/>
    </source>
</evidence>
<comment type="caution">
    <text evidence="10">The sequence shown here is derived from an EMBL/GenBank/DDBJ whole genome shotgun (WGS) entry which is preliminary data.</text>
</comment>
<proteinExistence type="inferred from homology"/>
<dbReference type="Gene3D" id="3.50.50.60">
    <property type="entry name" value="FAD/NAD(P)-binding domain"/>
    <property type="match status" value="2"/>
</dbReference>
<keyword evidence="7 8" id="KW-0503">Monooxygenase</keyword>
<reference evidence="12 13" key="1">
    <citation type="submission" date="2020-04" db="EMBL/GenBank/DDBJ databases">
        <authorList>
            <person name="Wallbank WR R."/>
            <person name="Pardo Diaz C."/>
            <person name="Kozak K."/>
            <person name="Martin S."/>
            <person name="Jiggins C."/>
            <person name="Moest M."/>
            <person name="Warren A I."/>
            <person name="Byers J.R.P. K."/>
            <person name="Montejo-Kovacevich G."/>
            <person name="Yen C E."/>
        </authorList>
    </citation>
    <scope>NUCLEOTIDE SEQUENCE [LARGE SCALE GENOMIC DNA]</scope>
</reference>
<sequence>MGIIYVFFVLLQISYGFSANIKTKRVCIIGAGISGISSARYLKEEGINFTVFEATRYLGGTWRYDPRVGTDENGLPLHTSMYKDLRTNLPKPTMVLGGYPLPKSLPSFPSWKDYYRYIQDYAEHFDVVKYIKFLHNVILVSRKDDTWKVKYEHVITKEVFEEEFDYVIVGNGHCSKPKMPNIPGENLFKGTIIHSHDYRVTDPYKDRRVLVVGGGPSGMDIGLNVAEISRSLIHSRHSRVKFRTQFPSNYVEKPDIKEFNETGAIFVDGTFEEVDDVIYCTGFEYNYPFLDETSGLTIKPKVLYPLHRHMVNIRQPTMVIFGLTIRACLVVAIDAQARYATALIKGNFTLPSEAEMMREWEKQMAHISKHKLPSSHIHVLAQKEDEYYATLSADSGIYRVPPVIYYIRAKDNEAKLENLYTYRDYEYKVIDDHTFTRRLQRKS</sequence>
<evidence type="ECO:0000313" key="11">
    <source>
        <dbReference type="EMBL" id="CAB3248991.1"/>
    </source>
</evidence>
<dbReference type="GO" id="GO:0050660">
    <property type="term" value="F:flavin adenine dinucleotide binding"/>
    <property type="evidence" value="ECO:0007669"/>
    <property type="project" value="InterPro"/>
</dbReference>
<dbReference type="Proteomes" id="UP000494256">
    <property type="component" value="Unassembled WGS sequence"/>
</dbReference>
<dbReference type="InterPro" id="IPR020946">
    <property type="entry name" value="Flavin_mOase-like"/>
</dbReference>
<keyword evidence="5" id="KW-0521">NADP</keyword>